<name>A0A1Y2HSI0_9FUNG</name>
<keyword evidence="2" id="KW-1185">Reference proteome</keyword>
<reference evidence="1 2" key="1">
    <citation type="submission" date="2016-07" db="EMBL/GenBank/DDBJ databases">
        <title>Pervasive Adenine N6-methylation of Active Genes in Fungi.</title>
        <authorList>
            <consortium name="DOE Joint Genome Institute"/>
            <person name="Mondo S.J."/>
            <person name="Dannebaum R.O."/>
            <person name="Kuo R.C."/>
            <person name="Labutti K."/>
            <person name="Haridas S."/>
            <person name="Kuo A."/>
            <person name="Salamov A."/>
            <person name="Ahrendt S.R."/>
            <person name="Lipzen A."/>
            <person name="Sullivan W."/>
            <person name="Andreopoulos W.B."/>
            <person name="Clum A."/>
            <person name="Lindquist E."/>
            <person name="Daum C."/>
            <person name="Ramamoorthy G.K."/>
            <person name="Gryganskyi A."/>
            <person name="Culley D."/>
            <person name="Magnuson J.K."/>
            <person name="James T.Y."/>
            <person name="O'Malley M.A."/>
            <person name="Stajich J.E."/>
            <person name="Spatafora J.W."/>
            <person name="Visel A."/>
            <person name="Grigoriev I.V."/>
        </authorList>
    </citation>
    <scope>NUCLEOTIDE SEQUENCE [LARGE SCALE GENOMIC DNA]</scope>
    <source>
        <strain evidence="1 2">PL171</strain>
    </source>
</reference>
<proteinExistence type="predicted"/>
<evidence type="ECO:0000313" key="2">
    <source>
        <dbReference type="Proteomes" id="UP000193411"/>
    </source>
</evidence>
<accession>A0A1Y2HSI0</accession>
<sequence>MCKRMSSIACFQVRSATAAGKPNDVVRTIAVNIHSSNIKVQVHGRPLILCNRTPSPSASAVHGHILLPKPDSSSVPKSLPPTPTRLLAALALGCNFCNAI</sequence>
<dbReference type="AlphaFoldDB" id="A0A1Y2HSI0"/>
<evidence type="ECO:0000313" key="1">
    <source>
        <dbReference type="EMBL" id="ORZ36751.1"/>
    </source>
</evidence>
<dbReference type="EMBL" id="MCFL01000015">
    <property type="protein sequence ID" value="ORZ36751.1"/>
    <property type="molecule type" value="Genomic_DNA"/>
</dbReference>
<gene>
    <name evidence="1" type="ORF">BCR44DRAFT_1058977</name>
</gene>
<comment type="caution">
    <text evidence="1">The sequence shown here is derived from an EMBL/GenBank/DDBJ whole genome shotgun (WGS) entry which is preliminary data.</text>
</comment>
<organism evidence="1 2">
    <name type="scientific">Catenaria anguillulae PL171</name>
    <dbReference type="NCBI Taxonomy" id="765915"/>
    <lineage>
        <taxon>Eukaryota</taxon>
        <taxon>Fungi</taxon>
        <taxon>Fungi incertae sedis</taxon>
        <taxon>Blastocladiomycota</taxon>
        <taxon>Blastocladiomycetes</taxon>
        <taxon>Blastocladiales</taxon>
        <taxon>Catenariaceae</taxon>
        <taxon>Catenaria</taxon>
    </lineage>
</organism>
<dbReference type="Proteomes" id="UP000193411">
    <property type="component" value="Unassembled WGS sequence"/>
</dbReference>
<protein>
    <submittedName>
        <fullName evidence="1">Uncharacterized protein</fullName>
    </submittedName>
</protein>